<reference evidence="3" key="1">
    <citation type="submission" date="2016-03" db="EMBL/GenBank/DDBJ databases">
        <title>Mechanisms controlling the formation of the plant cell surface in tip-growing cells are functionally conserved among land plants.</title>
        <authorList>
            <person name="Honkanen S."/>
            <person name="Jones V.A."/>
            <person name="Morieri G."/>
            <person name="Champion C."/>
            <person name="Hetherington A.J."/>
            <person name="Kelly S."/>
            <person name="Saint-Marcoux D."/>
            <person name="Proust H."/>
            <person name="Prescott H."/>
            <person name="Dolan L."/>
        </authorList>
    </citation>
    <scope>NUCLEOTIDE SEQUENCE [LARGE SCALE GENOMIC DNA]</scope>
    <source>
        <tissue evidence="3">Whole gametophyte</tissue>
    </source>
</reference>
<protein>
    <submittedName>
        <fullName evidence="3">Uncharacterized protein</fullName>
    </submittedName>
</protein>
<organism evidence="3 4">
    <name type="scientific">Marchantia polymorpha subsp. ruderalis</name>
    <dbReference type="NCBI Taxonomy" id="1480154"/>
    <lineage>
        <taxon>Eukaryota</taxon>
        <taxon>Viridiplantae</taxon>
        <taxon>Streptophyta</taxon>
        <taxon>Embryophyta</taxon>
        <taxon>Marchantiophyta</taxon>
        <taxon>Marchantiopsida</taxon>
        <taxon>Marchantiidae</taxon>
        <taxon>Marchantiales</taxon>
        <taxon>Marchantiaceae</taxon>
        <taxon>Marchantia</taxon>
    </lineage>
</organism>
<dbReference type="EMBL" id="LVLJ01002766">
    <property type="protein sequence ID" value="OAE23802.1"/>
    <property type="molecule type" value="Genomic_DNA"/>
</dbReference>
<gene>
    <name evidence="3" type="ORF">AXG93_1311s1010</name>
</gene>
<sequence length="313" mass="35235">MLRRRPSTSIKKSQASRRDKGKAILSEDVPLKRRDVRVERTRQKEPRDQAAEVLTVFSDTEEDPVALEEVATKAVEDVVAAESEPQKMTSPRILNGHHHIGEGIVNLDCGEESLAEEPKLVKLSATNMFDERVIPLLRYLDGKMVKYNKPTIAGSYIELVRSRIRTKVTASAAVAKREVSLNSECATVKATLLEREKRLQQTELECAKLQKSLAAEKDLCAKSELECTSLCVDIDNAWTVTVDLWDRLEASRVTFNEKFCRVNELITDMATRNQLHAVELAAKAKKLADCEAARSLELEQRKRLDADCNKMQS</sequence>
<evidence type="ECO:0000256" key="2">
    <source>
        <dbReference type="SAM" id="MobiDB-lite"/>
    </source>
</evidence>
<evidence type="ECO:0000313" key="4">
    <source>
        <dbReference type="Proteomes" id="UP000077202"/>
    </source>
</evidence>
<feature type="coiled-coil region" evidence="1">
    <location>
        <begin position="190"/>
        <end position="219"/>
    </location>
</feature>
<keyword evidence="4" id="KW-1185">Reference proteome</keyword>
<name>A0A176VU16_MARPO</name>
<dbReference type="AlphaFoldDB" id="A0A176VU16"/>
<accession>A0A176VU16</accession>
<keyword evidence="1" id="KW-0175">Coiled coil</keyword>
<evidence type="ECO:0000256" key="1">
    <source>
        <dbReference type="SAM" id="Coils"/>
    </source>
</evidence>
<proteinExistence type="predicted"/>
<feature type="region of interest" description="Disordered" evidence="2">
    <location>
        <begin position="1"/>
        <end position="28"/>
    </location>
</feature>
<evidence type="ECO:0000313" key="3">
    <source>
        <dbReference type="EMBL" id="OAE23802.1"/>
    </source>
</evidence>
<dbReference type="Proteomes" id="UP000077202">
    <property type="component" value="Unassembled WGS sequence"/>
</dbReference>
<comment type="caution">
    <text evidence="3">The sequence shown here is derived from an EMBL/GenBank/DDBJ whole genome shotgun (WGS) entry which is preliminary data.</text>
</comment>